<reference evidence="1 2" key="1">
    <citation type="submission" date="2012-08" db="EMBL/GenBank/DDBJ databases">
        <title>Oryza genome evolution.</title>
        <authorList>
            <person name="Wing R.A."/>
        </authorList>
    </citation>
    <scope>NUCLEOTIDE SEQUENCE</scope>
</reference>
<reference evidence="2" key="2">
    <citation type="submission" date="2013-12" db="EMBL/GenBank/DDBJ databases">
        <authorList>
            <person name="Yu Y."/>
            <person name="Lee S."/>
            <person name="de Baynast K."/>
            <person name="Wissotski M."/>
            <person name="Liu L."/>
            <person name="Talag J."/>
            <person name="Goicoechea J."/>
            <person name="Angelova A."/>
            <person name="Jetty R."/>
            <person name="Kudrna D."/>
            <person name="Golser W."/>
            <person name="Rivera L."/>
            <person name="Zhang J."/>
            <person name="Wing R."/>
        </authorList>
    </citation>
    <scope>NUCLEOTIDE SEQUENCE</scope>
</reference>
<dbReference type="AlphaFoldDB" id="A0A0D9WE53"/>
<dbReference type="Proteomes" id="UP000032180">
    <property type="component" value="Chromosome 5"/>
</dbReference>
<dbReference type="HOGENOM" id="CLU_1724933_0_0_1"/>
<evidence type="ECO:0000313" key="2">
    <source>
        <dbReference type="Proteomes" id="UP000032180"/>
    </source>
</evidence>
<protein>
    <submittedName>
        <fullName evidence="1">Uncharacterized protein</fullName>
    </submittedName>
</protein>
<proteinExistence type="predicted"/>
<dbReference type="Gramene" id="LPERR05G06670.1">
    <property type="protein sequence ID" value="LPERR05G06670.1"/>
    <property type="gene ID" value="LPERR05G06670"/>
</dbReference>
<keyword evidence="2" id="KW-1185">Reference proteome</keyword>
<accession>A0A0D9WE53</accession>
<dbReference type="EnsemblPlants" id="LPERR05G06670.1">
    <property type="protein sequence ID" value="LPERR05G06670.1"/>
    <property type="gene ID" value="LPERR05G06670"/>
</dbReference>
<evidence type="ECO:0000313" key="1">
    <source>
        <dbReference type="EnsemblPlants" id="LPERR05G06670.1"/>
    </source>
</evidence>
<sequence>MAQRVGQSSDGTFVMIVDEDKCHANYARDIVSRRNFHAIQKTMRTVSYEEKVLEGFEEDDDEEMGEVNSNEAKNVESVEVVSYEVGHGNAKISNFDATQGNVHKTSYELFNEKVSRVDGGSSSLGEQISYKIKIDAGVSMVSLVDYTDSEDE</sequence>
<reference evidence="1" key="3">
    <citation type="submission" date="2015-04" db="UniProtKB">
        <authorList>
            <consortium name="EnsemblPlants"/>
        </authorList>
    </citation>
    <scope>IDENTIFICATION</scope>
</reference>
<organism evidence="1 2">
    <name type="scientific">Leersia perrieri</name>
    <dbReference type="NCBI Taxonomy" id="77586"/>
    <lineage>
        <taxon>Eukaryota</taxon>
        <taxon>Viridiplantae</taxon>
        <taxon>Streptophyta</taxon>
        <taxon>Embryophyta</taxon>
        <taxon>Tracheophyta</taxon>
        <taxon>Spermatophyta</taxon>
        <taxon>Magnoliopsida</taxon>
        <taxon>Liliopsida</taxon>
        <taxon>Poales</taxon>
        <taxon>Poaceae</taxon>
        <taxon>BOP clade</taxon>
        <taxon>Oryzoideae</taxon>
        <taxon>Oryzeae</taxon>
        <taxon>Oryzinae</taxon>
        <taxon>Leersia</taxon>
    </lineage>
</organism>
<name>A0A0D9WE53_9ORYZ</name>
<dbReference type="STRING" id="77586.A0A0D9WE53"/>